<keyword evidence="8" id="KW-1185">Reference proteome</keyword>
<evidence type="ECO:0000256" key="4">
    <source>
        <dbReference type="SAM" id="MobiDB-lite"/>
    </source>
</evidence>
<protein>
    <submittedName>
        <fullName evidence="7">Alpha/beta hydrolase</fullName>
    </submittedName>
</protein>
<dbReference type="InterPro" id="IPR051601">
    <property type="entry name" value="Serine_prot/Carboxylest_S33"/>
</dbReference>
<dbReference type="Pfam" id="PF08386">
    <property type="entry name" value="Abhydrolase_4"/>
    <property type="match status" value="1"/>
</dbReference>
<evidence type="ECO:0000256" key="1">
    <source>
        <dbReference type="ARBA" id="ARBA00010088"/>
    </source>
</evidence>
<dbReference type="PANTHER" id="PTHR43248:SF29">
    <property type="entry name" value="TRIPEPTIDYL AMINOPEPTIDASE"/>
    <property type="match status" value="1"/>
</dbReference>
<evidence type="ECO:0000259" key="6">
    <source>
        <dbReference type="Pfam" id="PF08386"/>
    </source>
</evidence>
<dbReference type="SUPFAM" id="SSF53474">
    <property type="entry name" value="alpha/beta-Hydrolases"/>
    <property type="match status" value="1"/>
</dbReference>
<dbReference type="EMBL" id="BAAAPF010000155">
    <property type="protein sequence ID" value="GAA2133806.1"/>
    <property type="molecule type" value="Genomic_DNA"/>
</dbReference>
<sequence length="450" mass="47860">MDRPTAPARRRTGGPVPAPALLTVLALVLVWTSACGAPGGGGEPDPPGTGAASYGPDPGGDEWTPCPLTGMERRECRGVPVPVGGDGHETLRLAVSRLPARNPGRRIGALVLAPGGPGLSGLQEAVSAGVDYPHELRDRFDIVGYDRRGTGRSHRVDCGEPRGALDRLGRARSLRLVRDVTAVDAAARDYVETCRIGYGPLLGRLGSRAAATDLERVRRALGEERISLLLHSYATVAGQVYVTRHPERVRAAVFDGVVDPDRPGTSYVLRTLHSREELDTEEVPEPAGGDLPREVPPDVRAAFDELDPGPPPLALFLGVHCTDFRWPGNLRALLRELDDADEARWRMRTVARDYAPCVHWPGRGEPLGAVRPAAGAPANAADLLLVNSEHDIRTPAAGAERVAMRFRAPLLTVPGRRHGLVGFGNECAERAAVDHLTAGPPADPDVAAGC</sequence>
<gene>
    <name evidence="7" type="ORF">GCM10009802_42270</name>
</gene>
<evidence type="ECO:0000259" key="5">
    <source>
        <dbReference type="Pfam" id="PF00561"/>
    </source>
</evidence>
<dbReference type="InterPro" id="IPR029058">
    <property type="entry name" value="AB_hydrolase_fold"/>
</dbReference>
<organism evidence="7 8">
    <name type="scientific">Streptomyces synnematoformans</name>
    <dbReference type="NCBI Taxonomy" id="415721"/>
    <lineage>
        <taxon>Bacteria</taxon>
        <taxon>Bacillati</taxon>
        <taxon>Actinomycetota</taxon>
        <taxon>Actinomycetes</taxon>
        <taxon>Kitasatosporales</taxon>
        <taxon>Streptomycetaceae</taxon>
        <taxon>Streptomyces</taxon>
    </lineage>
</organism>
<dbReference type="Proteomes" id="UP001500443">
    <property type="component" value="Unassembled WGS sequence"/>
</dbReference>
<dbReference type="GO" id="GO:0016787">
    <property type="term" value="F:hydrolase activity"/>
    <property type="evidence" value="ECO:0007669"/>
    <property type="project" value="UniProtKB-KW"/>
</dbReference>
<dbReference type="Pfam" id="PF00561">
    <property type="entry name" value="Abhydrolase_1"/>
    <property type="match status" value="1"/>
</dbReference>
<keyword evidence="3 7" id="KW-0378">Hydrolase</keyword>
<keyword evidence="2" id="KW-0732">Signal</keyword>
<feature type="domain" description="AB hydrolase-1" evidence="5">
    <location>
        <begin position="109"/>
        <end position="258"/>
    </location>
</feature>
<comment type="caution">
    <text evidence="7">The sequence shown here is derived from an EMBL/GenBank/DDBJ whole genome shotgun (WGS) entry which is preliminary data.</text>
</comment>
<feature type="domain" description="Peptidase S33 tripeptidyl aminopeptidase-like C-terminal" evidence="6">
    <location>
        <begin position="350"/>
        <end position="443"/>
    </location>
</feature>
<comment type="similarity">
    <text evidence="1">Belongs to the peptidase S33 family.</text>
</comment>
<evidence type="ECO:0000256" key="2">
    <source>
        <dbReference type="ARBA" id="ARBA00022729"/>
    </source>
</evidence>
<evidence type="ECO:0000313" key="8">
    <source>
        <dbReference type="Proteomes" id="UP001500443"/>
    </source>
</evidence>
<reference evidence="7 8" key="1">
    <citation type="journal article" date="2019" name="Int. J. Syst. Evol. Microbiol.">
        <title>The Global Catalogue of Microorganisms (GCM) 10K type strain sequencing project: providing services to taxonomists for standard genome sequencing and annotation.</title>
        <authorList>
            <consortium name="The Broad Institute Genomics Platform"/>
            <consortium name="The Broad Institute Genome Sequencing Center for Infectious Disease"/>
            <person name="Wu L."/>
            <person name="Ma J."/>
        </authorList>
    </citation>
    <scope>NUCLEOTIDE SEQUENCE [LARGE SCALE GENOMIC DNA]</scope>
    <source>
        <strain evidence="7 8">JCM 15481</strain>
    </source>
</reference>
<feature type="region of interest" description="Disordered" evidence="4">
    <location>
        <begin position="39"/>
        <end position="64"/>
    </location>
</feature>
<dbReference type="InterPro" id="IPR013595">
    <property type="entry name" value="Pept_S33_TAP-like_C"/>
</dbReference>
<dbReference type="PANTHER" id="PTHR43248">
    <property type="entry name" value="2-SUCCINYL-6-HYDROXY-2,4-CYCLOHEXADIENE-1-CARBOXYLATE SYNTHASE"/>
    <property type="match status" value="1"/>
</dbReference>
<accession>A0ABN2YXH5</accession>
<dbReference type="RefSeq" id="WP_344291577.1">
    <property type="nucleotide sequence ID" value="NZ_BAAAPF010000155.1"/>
</dbReference>
<evidence type="ECO:0000256" key="3">
    <source>
        <dbReference type="ARBA" id="ARBA00022801"/>
    </source>
</evidence>
<evidence type="ECO:0000313" key="7">
    <source>
        <dbReference type="EMBL" id="GAA2133806.1"/>
    </source>
</evidence>
<proteinExistence type="inferred from homology"/>
<dbReference type="InterPro" id="IPR000073">
    <property type="entry name" value="AB_hydrolase_1"/>
</dbReference>
<dbReference type="Gene3D" id="3.40.50.1820">
    <property type="entry name" value="alpha/beta hydrolase"/>
    <property type="match status" value="1"/>
</dbReference>
<dbReference type="PROSITE" id="PS51257">
    <property type="entry name" value="PROKAR_LIPOPROTEIN"/>
    <property type="match status" value="1"/>
</dbReference>
<name>A0ABN2YXH5_9ACTN</name>